<dbReference type="AlphaFoldDB" id="A0A1I9G1N8"/>
<gene>
    <name evidence="1" type="primary">Bm9613</name>
    <name evidence="1" type="ORF">BM_Bm9613</name>
</gene>
<protein>
    <submittedName>
        <fullName evidence="1">Bm9613</fullName>
    </submittedName>
</protein>
<reference evidence="1" key="1">
    <citation type="journal article" date="2007" name="Science">
        <title>Draft genome of the filarial nematode parasite Brugia malayi.</title>
        <authorList>
            <person name="Ghedin E."/>
            <person name="Wang S."/>
            <person name="Spiro D."/>
            <person name="Caler E."/>
            <person name="Zhao Q."/>
            <person name="Crabtree J."/>
            <person name="Allen J.E."/>
            <person name="Delcher A.L."/>
            <person name="Guiliano D.B."/>
            <person name="Miranda-Saavedra D."/>
            <person name="Angiuoli S.V."/>
            <person name="Creasy T."/>
            <person name="Amedeo P."/>
            <person name="Haas B."/>
            <person name="El-Sayed N.M."/>
            <person name="Wortman J.R."/>
            <person name="Feldblyum T."/>
            <person name="Tallon L."/>
            <person name="Schatz M."/>
            <person name="Shumway M."/>
            <person name="Koo H."/>
            <person name="Salzberg S.L."/>
            <person name="Schobel S."/>
            <person name="Pertea M."/>
            <person name="Pop M."/>
            <person name="White O."/>
            <person name="Barton G.J."/>
            <person name="Carlow C.K."/>
            <person name="Crawford M.J."/>
            <person name="Daub J."/>
            <person name="Dimmic M.W."/>
            <person name="Estes C.F."/>
            <person name="Foster J.M."/>
            <person name="Ganatra M."/>
            <person name="Gregory W.F."/>
            <person name="Johnson N.M."/>
            <person name="Jin J."/>
            <person name="Komuniecki R."/>
            <person name="Korf I."/>
            <person name="Kumar S."/>
            <person name="Laney S."/>
            <person name="Li B.W."/>
            <person name="Li W."/>
            <person name="Lindblom T.H."/>
            <person name="Lustigman S."/>
            <person name="Ma D."/>
            <person name="Maina C.V."/>
            <person name="Martin D.M."/>
            <person name="McCarter J.P."/>
            <person name="McReynolds L."/>
            <person name="Mitreva M."/>
            <person name="Nutman T.B."/>
            <person name="Parkinson J."/>
            <person name="Peregrin-Alvarez J.M."/>
            <person name="Poole C."/>
            <person name="Ren Q."/>
            <person name="Saunders L."/>
            <person name="Sluder A.E."/>
            <person name="Smith K."/>
            <person name="Stanke M."/>
            <person name="Unnasch T.R."/>
            <person name="Ware J."/>
            <person name="Wei A.D."/>
            <person name="Weil G."/>
            <person name="Williams D.J."/>
            <person name="Zhang Y."/>
            <person name="Williams S.A."/>
            <person name="Fraser-Liggett C."/>
            <person name="Slatko B."/>
            <person name="Blaxter M.L."/>
            <person name="Scott A.L."/>
        </authorList>
    </citation>
    <scope>NUCLEOTIDE SEQUENCE</scope>
    <source>
        <strain evidence="1">FR3</strain>
    </source>
</reference>
<name>A0A1I9G1N8_BRUMA</name>
<evidence type="ECO:0000313" key="1">
    <source>
        <dbReference type="EMBL" id="CDP94617.1"/>
    </source>
</evidence>
<proteinExistence type="predicted"/>
<sequence>MRELFGFFRHYWMNVGRCGRHRHPINTCSYISSFLRTPAVNELTLEGLCASALWMLTYMWIAVASSSNSTPLVA</sequence>
<reference evidence="1" key="2">
    <citation type="submission" date="2012-12" db="EMBL/GenBank/DDBJ databases">
        <authorList>
            <consortium name="WormBase Consortium"/>
            <person name="Ghedin E."/>
            <person name="Paulini M."/>
        </authorList>
    </citation>
    <scope>NUCLEOTIDE SEQUENCE</scope>
    <source>
        <strain evidence="1">FR3</strain>
    </source>
</reference>
<dbReference type="EMBL" id="LN856931">
    <property type="protein sequence ID" value="CDP94617.1"/>
    <property type="molecule type" value="Genomic_DNA"/>
</dbReference>
<organism evidence="1">
    <name type="scientific">Brugia malayi</name>
    <name type="common">Filarial nematode worm</name>
    <dbReference type="NCBI Taxonomy" id="6279"/>
    <lineage>
        <taxon>Eukaryota</taxon>
        <taxon>Metazoa</taxon>
        <taxon>Ecdysozoa</taxon>
        <taxon>Nematoda</taxon>
        <taxon>Chromadorea</taxon>
        <taxon>Rhabditida</taxon>
        <taxon>Spirurina</taxon>
        <taxon>Spiruromorpha</taxon>
        <taxon>Filarioidea</taxon>
        <taxon>Onchocercidae</taxon>
        <taxon>Brugia</taxon>
    </lineage>
</organism>
<accession>A0A1I9G1N8</accession>